<dbReference type="InterPro" id="IPR036691">
    <property type="entry name" value="Endo/exonu/phosph_ase_sf"/>
</dbReference>
<dbReference type="InterPro" id="IPR025558">
    <property type="entry name" value="DUF4283"/>
</dbReference>
<dbReference type="AlphaFoldDB" id="A0A8J5YPI5"/>
<feature type="region of interest" description="Disordered" evidence="2">
    <location>
        <begin position="1"/>
        <end position="29"/>
    </location>
</feature>
<dbReference type="Pfam" id="PF03372">
    <property type="entry name" value="Exo_endo_phos"/>
    <property type="match status" value="1"/>
</dbReference>
<keyword evidence="1" id="KW-0479">Metal-binding</keyword>
<gene>
    <name evidence="4" type="ORF">CXB51_019693</name>
</gene>
<dbReference type="PANTHER" id="PTHR31286:SF173">
    <property type="entry name" value="DUF4283 DOMAIN-CONTAINING PROTEIN"/>
    <property type="match status" value="1"/>
</dbReference>
<name>A0A8J5YPI5_9ROSI</name>
<evidence type="ECO:0000313" key="5">
    <source>
        <dbReference type="Proteomes" id="UP000701853"/>
    </source>
</evidence>
<evidence type="ECO:0000256" key="1">
    <source>
        <dbReference type="PROSITE-ProRule" id="PRU00047"/>
    </source>
</evidence>
<evidence type="ECO:0000256" key="2">
    <source>
        <dbReference type="SAM" id="MobiDB-lite"/>
    </source>
</evidence>
<protein>
    <recommendedName>
        <fullName evidence="3">CCHC-type domain-containing protein</fullName>
    </recommendedName>
</protein>
<accession>A0A8J5YPI5</accession>
<feature type="region of interest" description="Disordered" evidence="2">
    <location>
        <begin position="419"/>
        <end position="456"/>
    </location>
</feature>
<dbReference type="SUPFAM" id="SSF56219">
    <property type="entry name" value="DNase I-like"/>
    <property type="match status" value="1"/>
</dbReference>
<dbReference type="InterPro" id="IPR040256">
    <property type="entry name" value="At4g02000-like"/>
</dbReference>
<organism evidence="4 5">
    <name type="scientific">Gossypium anomalum</name>
    <dbReference type="NCBI Taxonomy" id="47600"/>
    <lineage>
        <taxon>Eukaryota</taxon>
        <taxon>Viridiplantae</taxon>
        <taxon>Streptophyta</taxon>
        <taxon>Embryophyta</taxon>
        <taxon>Tracheophyta</taxon>
        <taxon>Spermatophyta</taxon>
        <taxon>Magnoliopsida</taxon>
        <taxon>eudicotyledons</taxon>
        <taxon>Gunneridae</taxon>
        <taxon>Pentapetalae</taxon>
        <taxon>rosids</taxon>
        <taxon>malvids</taxon>
        <taxon>Malvales</taxon>
        <taxon>Malvaceae</taxon>
        <taxon>Malvoideae</taxon>
        <taxon>Gossypium</taxon>
    </lineage>
</organism>
<keyword evidence="1" id="KW-0863">Zinc-finger</keyword>
<reference evidence="4 5" key="1">
    <citation type="journal article" date="2021" name="bioRxiv">
        <title>The Gossypium anomalum genome as a resource for cotton improvement and evolutionary analysis of hybrid incompatibility.</title>
        <authorList>
            <person name="Grover C.E."/>
            <person name="Yuan D."/>
            <person name="Arick M.A."/>
            <person name="Miller E.R."/>
            <person name="Hu G."/>
            <person name="Peterson D.G."/>
            <person name="Wendel J.F."/>
            <person name="Udall J.A."/>
        </authorList>
    </citation>
    <scope>NUCLEOTIDE SEQUENCE [LARGE SCALE GENOMIC DNA]</scope>
    <source>
        <strain evidence="4">JFW-Udall</strain>
        <tissue evidence="4">Leaf</tissue>
    </source>
</reference>
<proteinExistence type="predicted"/>
<dbReference type="OrthoDB" id="1001431at2759"/>
<dbReference type="PROSITE" id="PS50158">
    <property type="entry name" value="ZF_CCHC"/>
    <property type="match status" value="1"/>
</dbReference>
<keyword evidence="1" id="KW-0862">Zinc</keyword>
<dbReference type="PANTHER" id="PTHR31286">
    <property type="entry name" value="GLYCINE-RICH CELL WALL STRUCTURAL PROTEIN 1.8-LIKE"/>
    <property type="match status" value="1"/>
</dbReference>
<dbReference type="Gene3D" id="3.60.10.10">
    <property type="entry name" value="Endonuclease/exonuclease/phosphatase"/>
    <property type="match status" value="1"/>
</dbReference>
<dbReference type="InterPro" id="IPR001878">
    <property type="entry name" value="Znf_CCHC"/>
</dbReference>
<dbReference type="Proteomes" id="UP000701853">
    <property type="component" value="Chromosome 8"/>
</dbReference>
<dbReference type="GO" id="GO:0003676">
    <property type="term" value="F:nucleic acid binding"/>
    <property type="evidence" value="ECO:0007669"/>
    <property type="project" value="InterPro"/>
</dbReference>
<keyword evidence="5" id="KW-1185">Reference proteome</keyword>
<feature type="domain" description="CCHC-type" evidence="3">
    <location>
        <begin position="277"/>
        <end position="292"/>
    </location>
</feature>
<dbReference type="GO" id="GO:0008270">
    <property type="term" value="F:zinc ion binding"/>
    <property type="evidence" value="ECO:0007669"/>
    <property type="project" value="UniProtKB-KW"/>
</dbReference>
<evidence type="ECO:0000313" key="4">
    <source>
        <dbReference type="EMBL" id="KAG8486297.1"/>
    </source>
</evidence>
<dbReference type="Pfam" id="PF14111">
    <property type="entry name" value="DUF4283"/>
    <property type="match status" value="1"/>
</dbReference>
<comment type="caution">
    <text evidence="4">The sequence shown here is derived from an EMBL/GenBank/DDBJ whole genome shotgun (WGS) entry which is preliminary data.</text>
</comment>
<sequence>MLSSSQLFDNDGEGVPHPDGGRNTKKVRFKESVTEEGISKAVDPEPQQIISWKDKLLGNHVDAPISDRVMTPEGNDNDFVLLDGDVNTSIIDGIPAIQFSDRIKEILFKEMELTVIVKLLRRNIGYNALYNRILFLWKPVHPIRLMDIANGYFLVKFQDTGDYNKALSQGPWTVYGQYLTVQPWSRYFNPLQPYPSVVLTWICLPNLLGHLYKRKIIEAIGGLIGKVVKLDTQTDNQIRGRYARLAVYINLDRPLISQVLIDGLIQRVEYEALPTVCFECGKYGHVKEMCTSAVLNQNSSDVGKSMEVSRDVPMVGEGSLPCGISNGGNSDSDGKVKGPDFRPWMVVERRFSRRGKWESKKDNLVTHEKKKTKSRFSALLGEDDLGADSALGKGEFLESGKGANMADRLINRNFRGFNRAGNSVEKSDPNLNKGIGLSNRSSPSRNSVNKEKEPLGQNSTIYFDKSLGKRPMGPNGAVEINGGPIINLANSNSSVSVFAGQQKVNPKSIYLDGVSNQASLDVTTQGNNETEILEKIKAHYNPVFDESEGFIVPISDNTVDPGKHSASQIRVFPKVEEVGAIIRGIEVLEELILLYEAKGTVLNLLEARGQWPIITLALIDKGCANVKFPRIFREYNTEYKPDIISLIEPRVSGTKADSIIAKLGFQYSHRVEAIDYLGGIWIGWKDSIRLEVVHNHPQFILSRVWSLSLSSPIFIAFVYGSPNRQRRQFLWSELRNSIPLGQSPWIAVGDFNAILSSSEKSGGLSRGKRCPHFGNFVDSAELYDLGFKRPHFTWHRGVLFERLDRALANEVWLRNFPNCMVTLLPKIKSDHRPLSISLNLNISLPRGRPFRFLAGWIRHPKFDSFLKKKWDYSGNMSESLGKFTLDLKDWNRQVYGNLFVRKKDLFKRIANIQKLRDFSGSHHLDQVDLSLRKELEEVLHHEELLWK</sequence>
<dbReference type="EMBL" id="JAHUZN010000008">
    <property type="protein sequence ID" value="KAG8486297.1"/>
    <property type="molecule type" value="Genomic_DNA"/>
</dbReference>
<dbReference type="GO" id="GO:0003824">
    <property type="term" value="F:catalytic activity"/>
    <property type="evidence" value="ECO:0007669"/>
    <property type="project" value="InterPro"/>
</dbReference>
<evidence type="ECO:0000259" key="3">
    <source>
        <dbReference type="PROSITE" id="PS50158"/>
    </source>
</evidence>
<feature type="compositionally biased region" description="Low complexity" evidence="2">
    <location>
        <begin position="438"/>
        <end position="447"/>
    </location>
</feature>
<dbReference type="InterPro" id="IPR005135">
    <property type="entry name" value="Endo/exonuclease/phosphatase"/>
</dbReference>